<keyword evidence="2" id="KW-0449">Lipoprotein</keyword>
<sequence>MKTFLKVGVLSSAALLLAACDALDPESNKNKFYYSNPTNSTITFKIDDKDYTIEPGISGSVKLSPGVHYLDNNKGNKSTFMVLEHNNGGILNPNNYMYYTLSEVYALKGQADRFMPAEYEVTINGHELEMPLRSSNAAVIDGNIFNCQFPLGKPFPEEINLYDKKSQGKITSKCFDKPELLQYFLTEYDEKFTPETKADENNDTVNTVFDYTVPTPQFKHADVQKEAEKLVSLLNQIKSSDNPNIYDKLWEEINQVTIDLSTIYGKYSANDTVEENKYYGGFFNQINQLQRFGLFIK</sequence>
<dbReference type="AlphaFoldDB" id="A0A2D0KQA8"/>
<evidence type="ECO:0000313" key="2">
    <source>
        <dbReference type="EMBL" id="PHM65417.1"/>
    </source>
</evidence>
<dbReference type="PROSITE" id="PS51257">
    <property type="entry name" value="PROKAR_LIPOPROTEIN"/>
    <property type="match status" value="1"/>
</dbReference>
<gene>
    <name evidence="2" type="ORF">Xsto_01995</name>
</gene>
<proteinExistence type="predicted"/>
<keyword evidence="3" id="KW-1185">Reference proteome</keyword>
<keyword evidence="1" id="KW-0732">Signal</keyword>
<organism evidence="2 3">
    <name type="scientific">Xenorhabdus stockiae</name>
    <dbReference type="NCBI Taxonomy" id="351614"/>
    <lineage>
        <taxon>Bacteria</taxon>
        <taxon>Pseudomonadati</taxon>
        <taxon>Pseudomonadota</taxon>
        <taxon>Gammaproteobacteria</taxon>
        <taxon>Enterobacterales</taxon>
        <taxon>Morganellaceae</taxon>
        <taxon>Xenorhabdus</taxon>
    </lineage>
</organism>
<dbReference type="Proteomes" id="UP000222366">
    <property type="component" value="Unassembled WGS sequence"/>
</dbReference>
<comment type="caution">
    <text evidence="2">The sequence shown here is derived from an EMBL/GenBank/DDBJ whole genome shotgun (WGS) entry which is preliminary data.</text>
</comment>
<dbReference type="RefSeq" id="WP_099124950.1">
    <property type="nucleotide sequence ID" value="NZ_CAWNRH010000068.1"/>
</dbReference>
<accession>A0A2D0KQA8</accession>
<reference evidence="2 3" key="1">
    <citation type="journal article" date="2017" name="Nat. Microbiol.">
        <title>Natural product diversity associated with the nematode symbionts Photorhabdus and Xenorhabdus.</title>
        <authorList>
            <person name="Tobias N.J."/>
            <person name="Wolff H."/>
            <person name="Djahanschiri B."/>
            <person name="Grundmann F."/>
            <person name="Kronenwerth M."/>
            <person name="Shi Y.M."/>
            <person name="Simonyi S."/>
            <person name="Grun P."/>
            <person name="Shapiro-Ilan D."/>
            <person name="Pidot S.J."/>
            <person name="Stinear T.P."/>
            <person name="Ebersberger I."/>
            <person name="Bode H.B."/>
        </authorList>
    </citation>
    <scope>NUCLEOTIDE SEQUENCE [LARGE SCALE GENOMIC DNA]</scope>
    <source>
        <strain evidence="2 3">DSM 17904</strain>
    </source>
</reference>
<dbReference type="EMBL" id="NJAJ01000016">
    <property type="protein sequence ID" value="PHM65417.1"/>
    <property type="molecule type" value="Genomic_DNA"/>
</dbReference>
<evidence type="ECO:0000256" key="1">
    <source>
        <dbReference type="SAM" id="SignalP"/>
    </source>
</evidence>
<protein>
    <submittedName>
        <fullName evidence="2">Lipoprotein</fullName>
    </submittedName>
</protein>
<name>A0A2D0KQA8_9GAMM</name>
<feature type="signal peptide" evidence="1">
    <location>
        <begin position="1"/>
        <end position="18"/>
    </location>
</feature>
<feature type="chain" id="PRO_5013401981" evidence="1">
    <location>
        <begin position="19"/>
        <end position="297"/>
    </location>
</feature>
<evidence type="ECO:0000313" key="3">
    <source>
        <dbReference type="Proteomes" id="UP000222366"/>
    </source>
</evidence>